<name>A0A451ACD5_9GAMM</name>
<feature type="chain" id="PRO_5019143621" evidence="1">
    <location>
        <begin position="23"/>
        <end position="406"/>
    </location>
</feature>
<reference evidence="2" key="1">
    <citation type="submission" date="2019-02" db="EMBL/GenBank/DDBJ databases">
        <authorList>
            <person name="Gruber-Vodicka R. H."/>
            <person name="Seah K. B. B."/>
        </authorList>
    </citation>
    <scope>NUCLEOTIDE SEQUENCE</scope>
    <source>
        <strain evidence="2">BECK_BZ126</strain>
    </source>
</reference>
<organism evidence="2">
    <name type="scientific">Candidatus Kentrum sp. TC</name>
    <dbReference type="NCBI Taxonomy" id="2126339"/>
    <lineage>
        <taxon>Bacteria</taxon>
        <taxon>Pseudomonadati</taxon>
        <taxon>Pseudomonadota</taxon>
        <taxon>Gammaproteobacteria</taxon>
        <taxon>Candidatus Kentrum</taxon>
    </lineage>
</organism>
<keyword evidence="1" id="KW-0732">Signal</keyword>
<dbReference type="AlphaFoldDB" id="A0A451ACD5"/>
<evidence type="ECO:0000256" key="1">
    <source>
        <dbReference type="SAM" id="SignalP"/>
    </source>
</evidence>
<evidence type="ECO:0000313" key="2">
    <source>
        <dbReference type="EMBL" id="VFK63692.1"/>
    </source>
</evidence>
<proteinExistence type="predicted"/>
<protein>
    <submittedName>
        <fullName evidence="2">Uncharacterized protein</fullName>
    </submittedName>
</protein>
<dbReference type="EMBL" id="CAADFW010000103">
    <property type="protein sequence ID" value="VFK63692.1"/>
    <property type="molecule type" value="Genomic_DNA"/>
</dbReference>
<sequence>MKKTKAILSILCFMFLSYAAYASSFGDLYFLWEGAYALDPSLKKGKHNVSIYLPPTTLIFKEGEPKKISSHNDDYYTLVRTHHGNLFLVFDKLISKRKYKKIYGNQNIIFHQNSHICPENNLDCAEGIDVSRGNVLELMDSQNRSDIKLRKVTKIGDFSRVKIGYLSKKKYEKYKKSGVITDASKRHPSYLHESTKEISSLGTECNQIKREINTNSVTREMGISVSPLNIISILKDLFSINAKGNIKDEKSGLVEMSYGLEHKAIEFYRTIVKVPDASGNFNDKRIFDTVATVKCIPEIGKKIYIQRVLIQENGKTLGMVSFSSVNGDITSSNIDADSREFNIYGKNGNRHFLTSINSTAHYERAIRFWISAMEDVGLANILMPIFNASCETKNRDICANILPALQ</sequence>
<accession>A0A451ACD5</accession>
<feature type="signal peptide" evidence="1">
    <location>
        <begin position="1"/>
        <end position="22"/>
    </location>
</feature>
<gene>
    <name evidence="2" type="ORF">BECKTC1821F_GA0114240_110310</name>
</gene>